<dbReference type="EMBL" id="CP031598">
    <property type="protein sequence ID" value="QEW25237.1"/>
    <property type="molecule type" value="Genomic_DNA"/>
</dbReference>
<dbReference type="Proteomes" id="UP000325785">
    <property type="component" value="Chromosome"/>
</dbReference>
<accession>A0A0T5P352</accession>
<evidence type="ECO:0000313" key="4">
    <source>
        <dbReference type="EMBL" id="QEW25237.1"/>
    </source>
</evidence>
<dbReference type="RefSeq" id="WP_057820141.1">
    <property type="nucleotide sequence ID" value="NZ_CP031598.1"/>
</dbReference>
<dbReference type="PANTHER" id="PTHR13847">
    <property type="entry name" value="SARCOSINE DEHYDROGENASE-RELATED"/>
    <property type="match status" value="1"/>
</dbReference>
<dbReference type="EMBL" id="LAXI01000021">
    <property type="protein sequence ID" value="KRS15564.1"/>
    <property type="molecule type" value="Genomic_DNA"/>
</dbReference>
<dbReference type="InterPro" id="IPR036188">
    <property type="entry name" value="FAD/NAD-bd_sf"/>
</dbReference>
<dbReference type="Pfam" id="PF01266">
    <property type="entry name" value="DAO"/>
    <property type="match status" value="1"/>
</dbReference>
<dbReference type="Proteomes" id="UP000051401">
    <property type="component" value="Unassembled WGS sequence"/>
</dbReference>
<dbReference type="PATRIC" id="fig|540747.5.peg.3042"/>
<name>A0A0T5P352_9RHOB</name>
<dbReference type="GO" id="GO:0016491">
    <property type="term" value="F:oxidoreductase activity"/>
    <property type="evidence" value="ECO:0007669"/>
    <property type="project" value="UniProtKB-KW"/>
</dbReference>
<evidence type="ECO:0000259" key="2">
    <source>
        <dbReference type="Pfam" id="PF01266"/>
    </source>
</evidence>
<keyword evidence="1 4" id="KW-0560">Oxidoreductase</keyword>
<dbReference type="SUPFAM" id="SSF51905">
    <property type="entry name" value="FAD/NAD(P)-binding domain"/>
    <property type="match status" value="1"/>
</dbReference>
<protein>
    <submittedName>
        <fullName evidence="3 4">Oxidoreductase</fullName>
        <ecNumber evidence="4">1.4.3.-</ecNumber>
    </submittedName>
</protein>
<organism evidence="3 5">
    <name type="scientific">Roseovarius indicus</name>
    <dbReference type="NCBI Taxonomy" id="540747"/>
    <lineage>
        <taxon>Bacteria</taxon>
        <taxon>Pseudomonadati</taxon>
        <taxon>Pseudomonadota</taxon>
        <taxon>Alphaproteobacteria</taxon>
        <taxon>Rhodobacterales</taxon>
        <taxon>Roseobacteraceae</taxon>
        <taxon>Roseovarius</taxon>
    </lineage>
</organism>
<evidence type="ECO:0000313" key="6">
    <source>
        <dbReference type="Proteomes" id="UP000325785"/>
    </source>
</evidence>
<sequence length="437" mass="48366">MVRTTSHAPNHQVYWLDDVGPAPEFSGDLPASTDVLIVGSGYTGLNAAIETARGGRSTLVLDADDPGYGCSTRNGGQISTSIKPTLEKLTAKFGEQKARAIRGEGSSALSWIEDFVRGEEIDCDFRNVGRFHAAHTPESYETLARDTEKLRSQEGIESFVVPRDEQKKELGTNTYHGGVVFTKHCSLHPAKYHRGLLRIADEAGARILGNCRVTAIERTVKGFNVITEKGRVEARDVIVATNGYTTNLTPWQQRRVIPIGSYIIATEELPEALVDELFPTDRIASDTFKVLYYYRASPDRRRILFGGRVSAAETDPKISGPLLYESMCRIFPQLKGREVTHSWAGTVAYSFDELPHAGTHDGVHYAMGYCGSGVSMASYLGMRTGQKVLGKAEGKTAFEDLPFPTRPLYTGKPWFLPAAVAWYRWMDTRQYRRAVNG</sequence>
<gene>
    <name evidence="4" type="primary">puuB_4</name>
    <name evidence="4" type="ORF">RIdsm_01023</name>
    <name evidence="3" type="ORF">XM52_23425</name>
</gene>
<dbReference type="EC" id="1.4.3.-" evidence="4"/>
<feature type="domain" description="FAD dependent oxidoreductase" evidence="2">
    <location>
        <begin position="34"/>
        <end position="383"/>
    </location>
</feature>
<reference evidence="4 6" key="2">
    <citation type="submission" date="2018-08" db="EMBL/GenBank/DDBJ databases">
        <title>Genetic Globetrotter - A new plasmid hitch-hiking vast phylogenetic and geographic distances.</title>
        <authorList>
            <person name="Vollmers J."/>
            <person name="Petersen J."/>
        </authorList>
    </citation>
    <scope>NUCLEOTIDE SEQUENCE [LARGE SCALE GENOMIC DNA]</scope>
    <source>
        <strain evidence="4 6">DSM 26383</strain>
    </source>
</reference>
<dbReference type="InterPro" id="IPR006076">
    <property type="entry name" value="FAD-dep_OxRdtase"/>
</dbReference>
<reference evidence="3 5" key="1">
    <citation type="submission" date="2015-04" db="EMBL/GenBank/DDBJ databases">
        <title>The draft genome sequence of Roseovarius indicus B108T.</title>
        <authorList>
            <person name="Li G."/>
            <person name="Lai Q."/>
            <person name="Shao Z."/>
            <person name="Yan P."/>
        </authorList>
    </citation>
    <scope>NUCLEOTIDE SEQUENCE [LARGE SCALE GENOMIC DNA]</scope>
    <source>
        <strain evidence="3 5">B108</strain>
    </source>
</reference>
<evidence type="ECO:0000256" key="1">
    <source>
        <dbReference type="ARBA" id="ARBA00023002"/>
    </source>
</evidence>
<dbReference type="PANTHER" id="PTHR13847:SF281">
    <property type="entry name" value="FAD DEPENDENT OXIDOREDUCTASE DOMAIN-CONTAINING PROTEIN"/>
    <property type="match status" value="1"/>
</dbReference>
<dbReference type="KEGG" id="rid:RIdsm_01023"/>
<evidence type="ECO:0000313" key="5">
    <source>
        <dbReference type="Proteomes" id="UP000051401"/>
    </source>
</evidence>
<dbReference type="OrthoDB" id="9806601at2"/>
<dbReference type="Gene3D" id="3.50.50.60">
    <property type="entry name" value="FAD/NAD(P)-binding domain"/>
    <property type="match status" value="1"/>
</dbReference>
<proteinExistence type="predicted"/>
<evidence type="ECO:0000313" key="3">
    <source>
        <dbReference type="EMBL" id="KRS15564.1"/>
    </source>
</evidence>
<dbReference type="STRING" id="540747.SAMN04488031_106125"/>
<dbReference type="GO" id="GO:0005737">
    <property type="term" value="C:cytoplasm"/>
    <property type="evidence" value="ECO:0007669"/>
    <property type="project" value="TreeGrafter"/>
</dbReference>
<dbReference type="Gene3D" id="3.30.9.10">
    <property type="entry name" value="D-Amino Acid Oxidase, subunit A, domain 2"/>
    <property type="match status" value="1"/>
</dbReference>
<dbReference type="AlphaFoldDB" id="A0A0T5P352"/>
<keyword evidence="5" id="KW-1185">Reference proteome</keyword>